<dbReference type="InterPro" id="IPR001867">
    <property type="entry name" value="OmpR/PhoB-type_DNA-bd"/>
</dbReference>
<dbReference type="InterPro" id="IPR027417">
    <property type="entry name" value="P-loop_NTPase"/>
</dbReference>
<feature type="DNA-binding region" description="OmpR/PhoB-type" evidence="5">
    <location>
        <begin position="1"/>
        <end position="105"/>
    </location>
</feature>
<dbReference type="SUPFAM" id="SSF52540">
    <property type="entry name" value="P-loop containing nucleoside triphosphate hydrolases"/>
    <property type="match status" value="1"/>
</dbReference>
<dbReference type="KEGG" id="acab:QRX50_14815"/>
<keyword evidence="4" id="KW-0804">Transcription</keyword>
<accession>A0A9Y2IKT1</accession>
<dbReference type="GO" id="GO:0000160">
    <property type="term" value="P:phosphorelay signal transduction system"/>
    <property type="evidence" value="ECO:0007669"/>
    <property type="project" value="InterPro"/>
</dbReference>
<dbReference type="PROSITE" id="PS50043">
    <property type="entry name" value="HTH_LUXR_2"/>
    <property type="match status" value="1"/>
</dbReference>
<keyword evidence="3 5" id="KW-0238">DNA-binding</keyword>
<keyword evidence="10" id="KW-1185">Reference proteome</keyword>
<dbReference type="AlphaFoldDB" id="A0A9Y2IKT1"/>
<dbReference type="PROSITE" id="PS00622">
    <property type="entry name" value="HTH_LUXR_1"/>
    <property type="match status" value="1"/>
</dbReference>
<dbReference type="PANTHER" id="PTHR35807">
    <property type="entry name" value="TRANSCRIPTIONAL REGULATOR REDD-RELATED"/>
    <property type="match status" value="1"/>
</dbReference>
<evidence type="ECO:0000256" key="5">
    <source>
        <dbReference type="PROSITE-ProRule" id="PRU01091"/>
    </source>
</evidence>
<protein>
    <submittedName>
        <fullName evidence="9">BTAD domain-containing putative transcriptional regulator</fullName>
    </submittedName>
</protein>
<dbReference type="RefSeq" id="WP_285972518.1">
    <property type="nucleotide sequence ID" value="NZ_CP127294.1"/>
</dbReference>
<dbReference type="Pfam" id="PF13191">
    <property type="entry name" value="AAA_16"/>
    <property type="match status" value="1"/>
</dbReference>
<dbReference type="SUPFAM" id="SSF46894">
    <property type="entry name" value="C-terminal effector domain of the bipartite response regulators"/>
    <property type="match status" value="2"/>
</dbReference>
<dbReference type="PRINTS" id="PR00038">
    <property type="entry name" value="HTHLUXR"/>
</dbReference>
<dbReference type="GO" id="GO:0003677">
    <property type="term" value="F:DNA binding"/>
    <property type="evidence" value="ECO:0007669"/>
    <property type="project" value="UniProtKB-UniRule"/>
</dbReference>
<name>A0A9Y2IKT1_9PSEU</name>
<dbReference type="InterPro" id="IPR016032">
    <property type="entry name" value="Sig_transdc_resp-reg_C-effctor"/>
</dbReference>
<evidence type="ECO:0000313" key="10">
    <source>
        <dbReference type="Proteomes" id="UP001236014"/>
    </source>
</evidence>
<evidence type="ECO:0000256" key="3">
    <source>
        <dbReference type="ARBA" id="ARBA00023125"/>
    </source>
</evidence>
<dbReference type="SUPFAM" id="SSF48452">
    <property type="entry name" value="TPR-like"/>
    <property type="match status" value="1"/>
</dbReference>
<dbReference type="Gene3D" id="3.40.50.300">
    <property type="entry name" value="P-loop containing nucleotide triphosphate hydrolases"/>
    <property type="match status" value="1"/>
</dbReference>
<evidence type="ECO:0000256" key="6">
    <source>
        <dbReference type="SAM" id="MobiDB-lite"/>
    </source>
</evidence>
<dbReference type="EMBL" id="CP127294">
    <property type="protein sequence ID" value="WIX81937.1"/>
    <property type="molecule type" value="Genomic_DNA"/>
</dbReference>
<dbReference type="GO" id="GO:0006355">
    <property type="term" value="P:regulation of DNA-templated transcription"/>
    <property type="evidence" value="ECO:0007669"/>
    <property type="project" value="InterPro"/>
</dbReference>
<dbReference type="InterPro" id="IPR000792">
    <property type="entry name" value="Tscrpt_reg_LuxR_C"/>
</dbReference>
<dbReference type="Pfam" id="PF00486">
    <property type="entry name" value="Trans_reg_C"/>
    <property type="match status" value="1"/>
</dbReference>
<sequence length="1235" mass="133900">MPGDAHSGLRVDVLGPLRAWRGPAEIKLGPARQRAIFAMLAVNAGRSVPRAELIAGVWGDSPPASVEGSVHTYISGLRRALDPERTKWAASGVLVSDAGGYSLALDPEGLDAAVFERHREQAQQHAAAGDHDKAAAEYDAALALWHGEALSGVPGEFAERHREHLAELRLGTLERRAAAVLELGGHQDLIAELTVLVGEHPLREAVHESLMLALYRSGRHSDALDVFRDARATLRAELGVEPGPRLRELHQRVLEQDPSLDLPKAKAPEPVAGPEPISVLPPRVSRALDDGDDSLLFGREAESAQLSELLAEVRDGRGRAVWIEGEPGIGKSELLTRVFSHATGGGLQLAWVAADELSTRFPLQVMLECLAIDAASPDPRRARVAKELMGEGPTQRAWGSSDPVLGAVDRLLSLVDELCADAPLVLVIDDLQWADESSVLVWHRLCAATRQLPLLLVAATRPAPDRAELAQLRRGVESRDGVVLDLEPLVSDDVVRLIEDLLGADPGPGLRELAARAAGNPLYVKEMVDVLVRAGAVEVDRGYADVDDPAEFETPRSLVAAVDRRLDFLPAETQDVLRWGALLGMEFAVGDIAAVLGIRPSDLLAPLEEAVAANVLIDTGTQLAFRHPLLRQALYNRLLSGTRAALHRQAAEALARIGAPVKRVAEQLVAAPSTVDPWVLDWLTENQTAVTNRAPLIAVELLERALTACSAADPRREALITALTKVLFRLERNPETLAVQALELSQDPENVAEMRHLLATLRFRRGAVALAVQTLEEAEDDPALPEIWHVRRRHLLANFRRGGLDDLDVAEASAHQARAEADGDPYLSAHALQTLWLVDSVRRHHESALAHIDEAIEAVGDEHELADLHLDLLDNRVFTLQNLDRLGEADRTLQAAGEIAQRHSMPIGLQVSVAVHRYWEGRWDEALVELDTVTEDGPAITFYGLREPGAAALLLHGVASLIAARRGERGQAAAHLDAAEEYAPATGAERESFDFLLVANSVVAWQRGEIKEALAVLEPILNPTYAQMMLRHQWLPMFVGLALEAGDQALAQRGLAVCEEEAAKEREPARAHAAMDWCRGLIDGDPAPVLRTVEHFRSVGRRPELAAALEDAAVLLARTEDLPAAHAALDEAAELYASLSARWDLQRAEKRLRELGVRRGGRFVGAARPGRGWDSLSPLEVRIATLVAEGRSNPDIATELALPRRTVQAHVARLLGKLESPSRSGVANAVARRIG</sequence>
<dbReference type="InterPro" id="IPR005158">
    <property type="entry name" value="BTAD"/>
</dbReference>
<comment type="similarity">
    <text evidence="1">Belongs to the AfsR/DnrI/RedD regulatory family.</text>
</comment>
<evidence type="ECO:0000259" key="7">
    <source>
        <dbReference type="PROSITE" id="PS50043"/>
    </source>
</evidence>
<dbReference type="SMART" id="SM00862">
    <property type="entry name" value="Trans_reg_C"/>
    <property type="match status" value="1"/>
</dbReference>
<dbReference type="CDD" id="cd15831">
    <property type="entry name" value="BTAD"/>
    <property type="match status" value="1"/>
</dbReference>
<dbReference type="InterPro" id="IPR011990">
    <property type="entry name" value="TPR-like_helical_dom_sf"/>
</dbReference>
<proteinExistence type="inferred from homology"/>
<gene>
    <name evidence="9" type="ORF">QRX50_14815</name>
</gene>
<organism evidence="9 10">
    <name type="scientific">Amycolatopsis carbonis</name>
    <dbReference type="NCBI Taxonomy" id="715471"/>
    <lineage>
        <taxon>Bacteria</taxon>
        <taxon>Bacillati</taxon>
        <taxon>Actinomycetota</taxon>
        <taxon>Actinomycetes</taxon>
        <taxon>Pseudonocardiales</taxon>
        <taxon>Pseudonocardiaceae</taxon>
        <taxon>Amycolatopsis</taxon>
    </lineage>
</organism>
<dbReference type="PROSITE" id="PS51755">
    <property type="entry name" value="OMPR_PHOB"/>
    <property type="match status" value="1"/>
</dbReference>
<evidence type="ECO:0000259" key="8">
    <source>
        <dbReference type="PROSITE" id="PS51755"/>
    </source>
</evidence>
<dbReference type="Gene3D" id="1.10.10.10">
    <property type="entry name" value="Winged helix-like DNA-binding domain superfamily/Winged helix DNA-binding domain"/>
    <property type="match status" value="2"/>
</dbReference>
<evidence type="ECO:0000256" key="1">
    <source>
        <dbReference type="ARBA" id="ARBA00005820"/>
    </source>
</evidence>
<dbReference type="SMART" id="SM01043">
    <property type="entry name" value="BTAD"/>
    <property type="match status" value="1"/>
</dbReference>
<dbReference type="InterPro" id="IPR051677">
    <property type="entry name" value="AfsR-DnrI-RedD_regulator"/>
</dbReference>
<feature type="domain" description="HTH luxR-type" evidence="7">
    <location>
        <begin position="1169"/>
        <end position="1235"/>
    </location>
</feature>
<evidence type="ECO:0000256" key="2">
    <source>
        <dbReference type="ARBA" id="ARBA00023015"/>
    </source>
</evidence>
<dbReference type="InterPro" id="IPR036388">
    <property type="entry name" value="WH-like_DNA-bd_sf"/>
</dbReference>
<dbReference type="InterPro" id="IPR041664">
    <property type="entry name" value="AAA_16"/>
</dbReference>
<dbReference type="SMART" id="SM00421">
    <property type="entry name" value="HTH_LUXR"/>
    <property type="match status" value="1"/>
</dbReference>
<dbReference type="Gene3D" id="1.25.40.10">
    <property type="entry name" value="Tetratricopeptide repeat domain"/>
    <property type="match status" value="2"/>
</dbReference>
<dbReference type="PANTHER" id="PTHR35807:SF1">
    <property type="entry name" value="TRANSCRIPTIONAL REGULATOR REDD"/>
    <property type="match status" value="1"/>
</dbReference>
<dbReference type="Pfam" id="PF03704">
    <property type="entry name" value="BTAD"/>
    <property type="match status" value="1"/>
</dbReference>
<evidence type="ECO:0000313" key="9">
    <source>
        <dbReference type="EMBL" id="WIX81937.1"/>
    </source>
</evidence>
<reference evidence="9 10" key="1">
    <citation type="submission" date="2023-06" db="EMBL/GenBank/DDBJ databases">
        <authorList>
            <person name="Oyuntsetseg B."/>
            <person name="Kim S.B."/>
        </authorList>
    </citation>
    <scope>NUCLEOTIDE SEQUENCE [LARGE SCALE GENOMIC DNA]</scope>
    <source>
        <strain evidence="9 10">2-15</strain>
    </source>
</reference>
<feature type="region of interest" description="Disordered" evidence="6">
    <location>
        <begin position="257"/>
        <end position="280"/>
    </location>
</feature>
<keyword evidence="2" id="KW-0805">Transcription regulation</keyword>
<dbReference type="Pfam" id="PF00196">
    <property type="entry name" value="GerE"/>
    <property type="match status" value="1"/>
</dbReference>
<evidence type="ECO:0000256" key="4">
    <source>
        <dbReference type="ARBA" id="ARBA00023163"/>
    </source>
</evidence>
<feature type="domain" description="OmpR/PhoB-type" evidence="8">
    <location>
        <begin position="1"/>
        <end position="105"/>
    </location>
</feature>
<dbReference type="Proteomes" id="UP001236014">
    <property type="component" value="Chromosome"/>
</dbReference>